<evidence type="ECO:0000256" key="1">
    <source>
        <dbReference type="SAM" id="MobiDB-lite"/>
    </source>
</evidence>
<dbReference type="Proteomes" id="UP000290809">
    <property type="component" value="Unassembled WGS sequence"/>
</dbReference>
<evidence type="ECO:0000313" key="3">
    <source>
        <dbReference type="Proteomes" id="UP000290809"/>
    </source>
</evidence>
<keyword evidence="3" id="KW-1185">Reference proteome</keyword>
<evidence type="ECO:0008006" key="4">
    <source>
        <dbReference type="Google" id="ProtNLM"/>
    </source>
</evidence>
<name>A0A430QJF0_SCHBO</name>
<dbReference type="AlphaFoldDB" id="A0A430QJF0"/>
<accession>A0A430QJF0</accession>
<dbReference type="EMBL" id="QMKO01001640">
    <property type="protein sequence ID" value="RTG87814.1"/>
    <property type="molecule type" value="Genomic_DNA"/>
</dbReference>
<organism evidence="2 3">
    <name type="scientific">Schistosoma bovis</name>
    <name type="common">Blood fluke</name>
    <dbReference type="NCBI Taxonomy" id="6184"/>
    <lineage>
        <taxon>Eukaryota</taxon>
        <taxon>Metazoa</taxon>
        <taxon>Spiralia</taxon>
        <taxon>Lophotrochozoa</taxon>
        <taxon>Platyhelminthes</taxon>
        <taxon>Trematoda</taxon>
        <taxon>Digenea</taxon>
        <taxon>Strigeidida</taxon>
        <taxon>Schistosomatoidea</taxon>
        <taxon>Schistosomatidae</taxon>
        <taxon>Schistosoma</taxon>
    </lineage>
</organism>
<feature type="compositionally biased region" description="Low complexity" evidence="1">
    <location>
        <begin position="494"/>
        <end position="504"/>
    </location>
</feature>
<gene>
    <name evidence="2" type="ORF">DC041_0012097</name>
</gene>
<sequence length="635" mass="69068">MSIPVNHLGATNIVLATDNPRQSSTCLESVSVHDKTEVHVGSLGLGTALAVAYDLCSDNGIVNQFNTNANLCASNPQLANFLSLSAIKSPNSQFSTHCRSTSLSDQHTYNIYSNYFTNNSLWTLQHTDSYLTPISSASTIFDGSNSIKSLANDNDHSKSISSTCDFSNKSNYFPHVSLNSSVCQPNDVVCSIGSMIDGHYNNNHNNIDTSPNVSNLPTSSSGQKINTNNSDNECIGINQGITSNNYDNNNNIVLKETTDTNHVTSSSTTSIDDSLYQLSEEEMKEIDTSLTTNADLMASRQWKYYIETNEWTRATCALMACLFTRDQMANSTVLGRGGSQRARLPSNLVAYVFKSVGLYSPRLLNIMLSSSSALCNRILSIQFLISSITQVSYICRQLTVLNLSFMLVGTYLQGLSSFLRESTIRRRFNKPAAAVRARMAQKCKDERRFGRIPNSNGNSCIDGNSDCNNTPSPVAAISSSRSGTRKTRKRPANSTSTSSCSSHSLNGIKQPCTPNYNIYQMNITNDDCCSSTTDSNQLPPINLSPNGMSLSGIGDDVNGEYDCMLQTSLDDSFTLLDQSDVVNYPQIYPLVNHITTIPSLSSSSPIITMTNGVNNINGSCNLSNTSCISIFSNDP</sequence>
<comment type="caution">
    <text evidence="2">The sequence shown here is derived from an EMBL/GenBank/DDBJ whole genome shotgun (WGS) entry which is preliminary data.</text>
</comment>
<reference evidence="2 3" key="1">
    <citation type="journal article" date="2019" name="PLoS Pathog.">
        <title>Genome sequence of the bovine parasite Schistosoma bovis Tanzania.</title>
        <authorList>
            <person name="Oey H."/>
            <person name="Zakrzewski M."/>
            <person name="Gobert G."/>
            <person name="Gravermann K."/>
            <person name="Stoye J."/>
            <person name="Jones M."/>
            <person name="Mcmanus D."/>
            <person name="Krause L."/>
        </authorList>
    </citation>
    <scope>NUCLEOTIDE SEQUENCE [LARGE SCALE GENOMIC DNA]</scope>
    <source>
        <strain evidence="2 3">TAN1997</strain>
    </source>
</reference>
<feature type="region of interest" description="Disordered" evidence="1">
    <location>
        <begin position="472"/>
        <end position="505"/>
    </location>
</feature>
<protein>
    <recommendedName>
        <fullName evidence="4">BEN domain-containing protein</fullName>
    </recommendedName>
</protein>
<proteinExistence type="predicted"/>
<evidence type="ECO:0000313" key="2">
    <source>
        <dbReference type="EMBL" id="RTG87814.1"/>
    </source>
</evidence>